<feature type="transmembrane region" description="Helical" evidence="1">
    <location>
        <begin position="219"/>
        <end position="238"/>
    </location>
</feature>
<comment type="caution">
    <text evidence="2">The sequence shown here is derived from an EMBL/GenBank/DDBJ whole genome shotgun (WGS) entry which is preliminary data.</text>
</comment>
<protein>
    <submittedName>
        <fullName evidence="2">Uncharacterized protein</fullName>
    </submittedName>
</protein>
<accession>A0A1E3UBU6</accession>
<keyword evidence="1" id="KW-0812">Transmembrane</keyword>
<name>A0A1E3UBU6_9FIRM</name>
<dbReference type="Pfam" id="PF19528">
    <property type="entry name" value="DUF6056"/>
    <property type="match status" value="1"/>
</dbReference>
<proteinExistence type="predicted"/>
<feature type="transmembrane region" description="Helical" evidence="1">
    <location>
        <begin position="191"/>
        <end position="207"/>
    </location>
</feature>
<feature type="transmembrane region" description="Helical" evidence="1">
    <location>
        <begin position="328"/>
        <end position="344"/>
    </location>
</feature>
<keyword evidence="1" id="KW-0472">Membrane</keyword>
<gene>
    <name evidence="2" type="ORF">BEI59_24005</name>
</gene>
<feature type="transmembrane region" description="Helical" evidence="1">
    <location>
        <begin position="139"/>
        <end position="157"/>
    </location>
</feature>
<keyword evidence="1" id="KW-1133">Transmembrane helix</keyword>
<organism evidence="2 3">
    <name type="scientific">Eisenbergiella tayi</name>
    <dbReference type="NCBI Taxonomy" id="1432052"/>
    <lineage>
        <taxon>Bacteria</taxon>
        <taxon>Bacillati</taxon>
        <taxon>Bacillota</taxon>
        <taxon>Clostridia</taxon>
        <taxon>Lachnospirales</taxon>
        <taxon>Lachnospiraceae</taxon>
        <taxon>Eisenbergiella</taxon>
    </lineage>
</organism>
<feature type="transmembrane region" description="Helical" evidence="1">
    <location>
        <begin position="302"/>
        <end position="322"/>
    </location>
</feature>
<dbReference type="EMBL" id="MEHA01000022">
    <property type="protein sequence ID" value="ODR46814.1"/>
    <property type="molecule type" value="Genomic_DNA"/>
</dbReference>
<evidence type="ECO:0000313" key="2">
    <source>
        <dbReference type="EMBL" id="ODR46814.1"/>
    </source>
</evidence>
<reference evidence="2 3" key="1">
    <citation type="submission" date="2016-08" db="EMBL/GenBank/DDBJ databases">
        <authorList>
            <person name="Seilhamer J.J."/>
        </authorList>
    </citation>
    <scope>NUCLEOTIDE SEQUENCE [LARGE SCALE GENOMIC DNA]</scope>
    <source>
        <strain evidence="2 3">NML150140-1</strain>
    </source>
</reference>
<evidence type="ECO:0000313" key="3">
    <source>
        <dbReference type="Proteomes" id="UP000094271"/>
    </source>
</evidence>
<dbReference type="OrthoDB" id="1661582at2"/>
<evidence type="ECO:0000256" key="1">
    <source>
        <dbReference type="SAM" id="Phobius"/>
    </source>
</evidence>
<feature type="transmembrane region" description="Helical" evidence="1">
    <location>
        <begin position="81"/>
        <end position="100"/>
    </location>
</feature>
<feature type="transmembrane region" description="Helical" evidence="1">
    <location>
        <begin position="169"/>
        <end position="185"/>
    </location>
</feature>
<feature type="transmembrane region" description="Helical" evidence="1">
    <location>
        <begin position="356"/>
        <end position="374"/>
    </location>
</feature>
<dbReference type="InterPro" id="IPR045691">
    <property type="entry name" value="DUF6056"/>
</dbReference>
<dbReference type="Proteomes" id="UP000094271">
    <property type="component" value="Unassembled WGS sequence"/>
</dbReference>
<feature type="transmembrane region" description="Helical" evidence="1">
    <location>
        <begin position="112"/>
        <end position="133"/>
    </location>
</feature>
<feature type="transmembrane region" description="Helical" evidence="1">
    <location>
        <begin position="9"/>
        <end position="28"/>
    </location>
</feature>
<dbReference type="RefSeq" id="WP_069432041.1">
    <property type="nucleotide sequence ID" value="NZ_MEHA01000022.1"/>
</dbReference>
<sequence>MKMWKQRKSIFGIAVFGAFIIILIFNIFTPNMTDDLSYKATVLQANSFWDLLKQEYEQYMTWTGRSIGHLVLRCFLSGSKAVFNIANSIVFVLLTLLMYWNIEHKKKYDVAIFLLINLLLWLFGVMFCQTVLWETGACNYLWGSTIIMLHITLYRWRLEKTEQGPDKKGLLWSIMLLFTGILAGWCNENTSGGGILFVILILGEYLFLRKNAKDKKLQLWMVTGLCGQVIGFLFMVAAPGNRIRAQFMEEEHSGMFAIVSRFQKITLAIEENFLFILFFVLTAIVIIYLQEGNWKEFLKKHNMFIIWNLVFLATCYALVLTAEPMPRVYFGAGVFLIIAAVQGYTDINNEEFSLRAFKCCILSILALVMFFTYMDSGANMIRIYREYHEREVYLEKMSASGEEDVTVPMLRPGFETKYSDGYQSDLTGDPEYWINDAYEKLYGIEKITAVPRENWTGY</sequence>
<feature type="transmembrane region" description="Helical" evidence="1">
    <location>
        <begin position="273"/>
        <end position="290"/>
    </location>
</feature>
<dbReference type="AlphaFoldDB" id="A0A1E3UBU6"/>